<evidence type="ECO:0000313" key="3">
    <source>
        <dbReference type="EMBL" id="OGC69740.1"/>
    </source>
</evidence>
<sequence>MRLIKYFFTFAFLVVTAPLVTPKVHAEGDFLTEYGISYDIGLTGETTVTQDVTITNLRNDVIVQTYTLKVKQLDIYDIKIHEKNRDIEVDNEKTLDETTIKVTLNSFNIGEGRQNKFSIIYKSKDIANKIGEVWNINIPRTQAVEATTGYNINFSVPNAFGDKIFISPVPILEESKNNLHRYYFTKESLADKNITAAFGNYQYINFRLKYQLHNPNLLSSIYEIPLPPDIKSIQQVKYGSFNVMPDSVRTDPDGNVIAQYKLKPKQNLEVELIGNAKISGRQINLESGGALSEIPGSVISLYTRPQPFWETRAANIKEISEKLYNKDQNVIQNANNIYNYIVENFSYDFATLNEQFVDRKGASKSLENTAGWACMEFTDTFIALARSMGIPARELNGYALSGTDNTRPLSINLRGGDFLHAWPEFYDPNYGWIQIDPTWGDTSNTDYFSKLDTNHFVLVIKGIDSDSPLPPGTYRFDENSEDKLVEVEFTDNPQNVEFKPEVEINQKMNLNILQMLFGRNKYELVNTGKVFLYTEDGEAIPPLSKRIFYREKDLEDLKLKIFNGQEILFKIM</sequence>
<gene>
    <name evidence="3" type="ORF">A2415_04650</name>
</gene>
<dbReference type="Pfam" id="PF01841">
    <property type="entry name" value="Transglut_core"/>
    <property type="match status" value="1"/>
</dbReference>
<evidence type="ECO:0000256" key="1">
    <source>
        <dbReference type="SAM" id="SignalP"/>
    </source>
</evidence>
<organism evidence="3 4">
    <name type="scientific">candidate division WWE3 bacterium RIFOXYC1_FULL_39_7</name>
    <dbReference type="NCBI Taxonomy" id="1802643"/>
    <lineage>
        <taxon>Bacteria</taxon>
        <taxon>Katanobacteria</taxon>
    </lineage>
</organism>
<proteinExistence type="predicted"/>
<dbReference type="PANTHER" id="PTHR33490:SF6">
    <property type="entry name" value="SLL1049 PROTEIN"/>
    <property type="match status" value="1"/>
</dbReference>
<accession>A0A1F4WK23</accession>
<dbReference type="PANTHER" id="PTHR33490">
    <property type="entry name" value="BLR5614 PROTEIN-RELATED"/>
    <property type="match status" value="1"/>
</dbReference>
<dbReference type="InterPro" id="IPR002931">
    <property type="entry name" value="Transglutaminase-like"/>
</dbReference>
<feature type="chain" id="PRO_5009515097" description="Transglutaminase-like domain-containing protein" evidence="1">
    <location>
        <begin position="27"/>
        <end position="572"/>
    </location>
</feature>
<dbReference type="Gene3D" id="3.10.620.30">
    <property type="match status" value="1"/>
</dbReference>
<dbReference type="EMBL" id="MEWA01000018">
    <property type="protein sequence ID" value="OGC69740.1"/>
    <property type="molecule type" value="Genomic_DNA"/>
</dbReference>
<evidence type="ECO:0000259" key="2">
    <source>
        <dbReference type="SMART" id="SM00460"/>
    </source>
</evidence>
<evidence type="ECO:0000313" key="4">
    <source>
        <dbReference type="Proteomes" id="UP000179113"/>
    </source>
</evidence>
<feature type="signal peptide" evidence="1">
    <location>
        <begin position="1"/>
        <end position="26"/>
    </location>
</feature>
<reference evidence="3 4" key="1">
    <citation type="journal article" date="2016" name="Nat. Commun.">
        <title>Thousands of microbial genomes shed light on interconnected biogeochemical processes in an aquifer system.</title>
        <authorList>
            <person name="Anantharaman K."/>
            <person name="Brown C.T."/>
            <person name="Hug L.A."/>
            <person name="Sharon I."/>
            <person name="Castelle C.J."/>
            <person name="Probst A.J."/>
            <person name="Thomas B.C."/>
            <person name="Singh A."/>
            <person name="Wilkins M.J."/>
            <person name="Karaoz U."/>
            <person name="Brodie E.L."/>
            <person name="Williams K.H."/>
            <person name="Hubbard S.S."/>
            <person name="Banfield J.F."/>
        </authorList>
    </citation>
    <scope>NUCLEOTIDE SEQUENCE [LARGE SCALE GENOMIC DNA]</scope>
</reference>
<keyword evidence="1" id="KW-0732">Signal</keyword>
<comment type="caution">
    <text evidence="3">The sequence shown here is derived from an EMBL/GenBank/DDBJ whole genome shotgun (WGS) entry which is preliminary data.</text>
</comment>
<protein>
    <recommendedName>
        <fullName evidence="2">Transglutaminase-like domain-containing protein</fullName>
    </recommendedName>
</protein>
<dbReference type="InterPro" id="IPR038765">
    <property type="entry name" value="Papain-like_cys_pep_sf"/>
</dbReference>
<dbReference type="SMART" id="SM00460">
    <property type="entry name" value="TGc"/>
    <property type="match status" value="1"/>
</dbReference>
<name>A0A1F4WK23_UNCKA</name>
<dbReference type="SUPFAM" id="SSF54001">
    <property type="entry name" value="Cysteine proteinases"/>
    <property type="match status" value="1"/>
</dbReference>
<feature type="domain" description="Transglutaminase-like" evidence="2">
    <location>
        <begin position="366"/>
        <end position="439"/>
    </location>
</feature>
<dbReference type="AlphaFoldDB" id="A0A1F4WK23"/>
<dbReference type="Proteomes" id="UP000179113">
    <property type="component" value="Unassembled WGS sequence"/>
</dbReference>